<feature type="domain" description="Dynamin-type G" evidence="2">
    <location>
        <begin position="32"/>
        <end position="295"/>
    </location>
</feature>
<comment type="caution">
    <text evidence="3">The sequence shown here is derived from an EMBL/GenBank/DDBJ whole genome shotgun (WGS) entry which is preliminary data.</text>
</comment>
<dbReference type="PANTHER" id="PTHR11566">
    <property type="entry name" value="DYNAMIN"/>
    <property type="match status" value="1"/>
</dbReference>
<dbReference type="EMBL" id="JAPCXB010000106">
    <property type="protein sequence ID" value="KAJ1608060.1"/>
    <property type="molecule type" value="Genomic_DNA"/>
</dbReference>
<feature type="compositionally biased region" description="Basic and acidic residues" evidence="1">
    <location>
        <begin position="345"/>
        <end position="361"/>
    </location>
</feature>
<dbReference type="Pfam" id="PF00350">
    <property type="entry name" value="Dynamin_N"/>
    <property type="match status" value="1"/>
</dbReference>
<dbReference type="InterPro" id="IPR001401">
    <property type="entry name" value="Dynamin_GTPase"/>
</dbReference>
<reference evidence="3" key="1">
    <citation type="submission" date="2022-10" db="EMBL/GenBank/DDBJ databases">
        <title>Adaptive evolution leads to modifications in subtelomeric GC content in a zoonotic Cryptosporidium species.</title>
        <authorList>
            <person name="Li J."/>
            <person name="Feng Y."/>
            <person name="Xiao L."/>
        </authorList>
    </citation>
    <scope>NUCLEOTIDE SEQUENCE</scope>
    <source>
        <strain evidence="3">25894</strain>
    </source>
</reference>
<protein>
    <submittedName>
        <fullName evidence="3">Dynamin-related protein</fullName>
    </submittedName>
</protein>
<dbReference type="SMART" id="SM00053">
    <property type="entry name" value="DYNc"/>
    <property type="match status" value="1"/>
</dbReference>
<dbReference type="InterPro" id="IPR045063">
    <property type="entry name" value="Dynamin_N"/>
</dbReference>
<evidence type="ECO:0000313" key="3">
    <source>
        <dbReference type="EMBL" id="KAJ1608060.1"/>
    </source>
</evidence>
<gene>
    <name evidence="3" type="ORF">OJ252_2645</name>
</gene>
<dbReference type="SUPFAM" id="SSF52540">
    <property type="entry name" value="P-loop containing nucleoside triphosphate hydrolases"/>
    <property type="match status" value="1"/>
</dbReference>
<dbReference type="PROSITE" id="PS51718">
    <property type="entry name" value="G_DYNAMIN_2"/>
    <property type="match status" value="1"/>
</dbReference>
<dbReference type="CDD" id="cd08771">
    <property type="entry name" value="DLP_1"/>
    <property type="match status" value="1"/>
</dbReference>
<dbReference type="InterPro" id="IPR022812">
    <property type="entry name" value="Dynamin"/>
</dbReference>
<evidence type="ECO:0000256" key="1">
    <source>
        <dbReference type="SAM" id="MobiDB-lite"/>
    </source>
</evidence>
<feature type="compositionally biased region" description="Basic and acidic residues" evidence="1">
    <location>
        <begin position="504"/>
        <end position="516"/>
    </location>
</feature>
<accession>A0ABQ8P4L0</accession>
<dbReference type="InterPro" id="IPR027417">
    <property type="entry name" value="P-loop_NTPase"/>
</dbReference>
<organism evidence="3 4">
    <name type="scientific">Cryptosporidium canis</name>
    <dbReference type="NCBI Taxonomy" id="195482"/>
    <lineage>
        <taxon>Eukaryota</taxon>
        <taxon>Sar</taxon>
        <taxon>Alveolata</taxon>
        <taxon>Apicomplexa</taxon>
        <taxon>Conoidasida</taxon>
        <taxon>Coccidia</taxon>
        <taxon>Eucoccidiorida</taxon>
        <taxon>Eimeriorina</taxon>
        <taxon>Cryptosporidiidae</taxon>
        <taxon>Cryptosporidium</taxon>
    </lineage>
</organism>
<sequence>MDSLIPVINELHDVLTVLREGSGGREASEELSLELPEIAVVGSQSVGKSSLLEYIIGRHILPRGQGIVTRRPLILQLQQLRQDSRDDYAEFGHKKGLKFTDFEKVREEIQAETTRLLGDNKNVSDVPIVLRIFSKKAIGLTLVDLPGLTKVPIEDQPNDIESQIRKIVLSYIRRPSCLILAITAANTDIANSDSLNIAREVDPEGSRTIGVLSRGYVGVMCRDSRQRTGGPRSLRASLNEERSFFENNSKLKAFQSRCGTYNLVNILQREFLDHILRLLPRIKSQSKRLIELKQAELLNYGDSSRSDILDEIDKEASQAFPHLRGAGLRRAEDAGRPVLPARAESVFEPKEQHDFGGERRPRGVSGAHKQGSGGPNKHGAGLHKHEPSRLHRRGLGPQLHLREGEGLSNRESLQKQLQREAKGPRLRTGSLRRRLLPSDALRQEQGSAEQLLQRPARAPKALSRLDGAPPGVGEHCGRSKPQASGGPPAEPQHCGLGPQGHHVLHGERRQGRDPERAGGQAVQGGDLRRSAPGGEGSCREETAVSPEYQPAV</sequence>
<proteinExistence type="predicted"/>
<dbReference type="InterPro" id="IPR030381">
    <property type="entry name" value="G_DYNAMIN_dom"/>
</dbReference>
<dbReference type="Proteomes" id="UP001071777">
    <property type="component" value="Unassembled WGS sequence"/>
</dbReference>
<evidence type="ECO:0000259" key="2">
    <source>
        <dbReference type="PROSITE" id="PS51718"/>
    </source>
</evidence>
<name>A0ABQ8P4L0_9CRYT</name>
<feature type="region of interest" description="Disordered" evidence="1">
    <location>
        <begin position="340"/>
        <end position="552"/>
    </location>
</feature>
<keyword evidence="4" id="KW-1185">Reference proteome</keyword>
<evidence type="ECO:0000313" key="4">
    <source>
        <dbReference type="Proteomes" id="UP001071777"/>
    </source>
</evidence>
<dbReference type="Gene3D" id="3.40.50.300">
    <property type="entry name" value="P-loop containing nucleotide triphosphate hydrolases"/>
    <property type="match status" value="1"/>
</dbReference>
<dbReference type="PRINTS" id="PR00195">
    <property type="entry name" value="DYNAMIN"/>
</dbReference>